<comment type="cofactor">
    <cofactor evidence="1">
        <name>Mg(2+)</name>
        <dbReference type="ChEBI" id="CHEBI:18420"/>
    </cofactor>
</comment>
<gene>
    <name evidence="17" type="primary">rep</name>
</gene>
<keyword evidence="8" id="KW-0479">Metal-binding</keyword>
<dbReference type="GO" id="GO:0004519">
    <property type="term" value="F:endonuclease activity"/>
    <property type="evidence" value="ECO:0007669"/>
    <property type="project" value="UniProtKB-KW"/>
</dbReference>
<dbReference type="GO" id="GO:0016779">
    <property type="term" value="F:nucleotidyltransferase activity"/>
    <property type="evidence" value="ECO:0007669"/>
    <property type="project" value="UniProtKB-KW"/>
</dbReference>
<dbReference type="GO" id="GO:0042025">
    <property type="term" value="C:host cell nucleus"/>
    <property type="evidence" value="ECO:0007669"/>
    <property type="project" value="UniProtKB-SubCell"/>
</dbReference>
<reference evidence="17" key="1">
    <citation type="journal article" date="2010" name="J. Virol.">
        <title>Multiple diverse circoviruses infect farm animals and are commonly found in human and chimpanzee feces.</title>
        <authorList>
            <person name="Li L."/>
            <person name="Kapoor A."/>
            <person name="Slikas B."/>
            <person name="Bamidele O.S."/>
            <person name="Wang C."/>
            <person name="Shaukat S."/>
            <person name="Masroor M.A."/>
            <person name="Wilson M.L."/>
            <person name="Ndjango J.B."/>
            <person name="Peeters M."/>
            <person name="Gross-Camp N.D."/>
            <person name="Muller M.N."/>
            <person name="Hahn B.H."/>
            <person name="Wolfe N.D."/>
            <person name="Triki H."/>
            <person name="Bartkus J."/>
            <person name="Zaidi S.Z."/>
            <person name="Delwart E."/>
        </authorList>
    </citation>
    <scope>NUCLEOTIDE SEQUENCE</scope>
    <source>
        <strain evidence="17">PKbeef21</strain>
    </source>
</reference>
<accession>D6MSM9</accession>
<proteinExistence type="predicted"/>
<keyword evidence="14" id="KW-0190">Covalent protein-DNA linkage</keyword>
<keyword evidence="11" id="KW-0378">Hydrolase</keyword>
<keyword evidence="10" id="KW-0255">Endonuclease</keyword>
<dbReference type="PROSITE" id="PS52020">
    <property type="entry name" value="CRESS_DNA_REP"/>
    <property type="match status" value="1"/>
</dbReference>
<dbReference type="Pfam" id="PF02407">
    <property type="entry name" value="Viral_Rep"/>
    <property type="match status" value="1"/>
</dbReference>
<evidence type="ECO:0000256" key="10">
    <source>
        <dbReference type="ARBA" id="ARBA00022759"/>
    </source>
</evidence>
<evidence type="ECO:0000256" key="13">
    <source>
        <dbReference type="ARBA" id="ARBA00022840"/>
    </source>
</evidence>
<keyword evidence="3" id="KW-1048">Host nucleus</keyword>
<name>D6MSM9_9CIRC</name>
<evidence type="ECO:0000256" key="4">
    <source>
        <dbReference type="ARBA" id="ARBA00022679"/>
    </source>
</evidence>
<evidence type="ECO:0000256" key="14">
    <source>
        <dbReference type="ARBA" id="ARBA00023124"/>
    </source>
</evidence>
<keyword evidence="13" id="KW-0067">ATP-binding</keyword>
<dbReference type="GO" id="GO:0046872">
    <property type="term" value="F:metal ion binding"/>
    <property type="evidence" value="ECO:0007669"/>
    <property type="project" value="UniProtKB-KW"/>
</dbReference>
<protein>
    <submittedName>
        <fullName evidence="17">Replication-association protein</fullName>
    </submittedName>
</protein>
<keyword evidence="7" id="KW-0540">Nuclease</keyword>
<evidence type="ECO:0000256" key="2">
    <source>
        <dbReference type="ARBA" id="ARBA00004147"/>
    </source>
</evidence>
<keyword evidence="6" id="KW-0235">DNA replication</keyword>
<keyword evidence="12" id="KW-0347">Helicase</keyword>
<dbReference type="GO" id="GO:0003677">
    <property type="term" value="F:DNA binding"/>
    <property type="evidence" value="ECO:0007669"/>
    <property type="project" value="UniProtKB-KW"/>
</dbReference>
<evidence type="ECO:0000256" key="15">
    <source>
        <dbReference type="ARBA" id="ARBA00023125"/>
    </source>
</evidence>
<keyword evidence="15" id="KW-0238">DNA-binding</keyword>
<evidence type="ECO:0000256" key="3">
    <source>
        <dbReference type="ARBA" id="ARBA00022562"/>
    </source>
</evidence>
<evidence type="ECO:0000256" key="6">
    <source>
        <dbReference type="ARBA" id="ARBA00022705"/>
    </source>
</evidence>
<keyword evidence="9" id="KW-0547">Nucleotide-binding</keyword>
<evidence type="ECO:0000256" key="8">
    <source>
        <dbReference type="ARBA" id="ARBA00022723"/>
    </source>
</evidence>
<evidence type="ECO:0000256" key="12">
    <source>
        <dbReference type="ARBA" id="ARBA00022806"/>
    </source>
</evidence>
<dbReference type="Gene3D" id="3.40.1310.20">
    <property type="match status" value="1"/>
</dbReference>
<dbReference type="EMBL" id="GQ404945">
    <property type="protein sequence ID" value="ADF80792.1"/>
    <property type="molecule type" value="Genomic_DNA"/>
</dbReference>
<evidence type="ECO:0000256" key="11">
    <source>
        <dbReference type="ARBA" id="ARBA00022801"/>
    </source>
</evidence>
<dbReference type="GO" id="GO:0016787">
    <property type="term" value="F:hydrolase activity"/>
    <property type="evidence" value="ECO:0007669"/>
    <property type="project" value="UniProtKB-KW"/>
</dbReference>
<comment type="subcellular location">
    <subcellularLocation>
        <location evidence="2">Host nucleus</location>
    </subcellularLocation>
</comment>
<evidence type="ECO:0000313" key="17">
    <source>
        <dbReference type="EMBL" id="ADF80792.1"/>
    </source>
</evidence>
<sequence>WDAASAGVGMPHLQGFINLKKKRRLGQMKALISPRAHLETARGSDLDNEKYCKKGGDILREEGTPHKQGKRTDLERAVGLLLESASLPTVAEECPEVFVKYFRGLAALMVTHPKIEKRREWKTDVIVWVGPPGVGKSRVCHQRAPEAYWKPRGKWW</sequence>
<evidence type="ECO:0000259" key="16">
    <source>
        <dbReference type="PROSITE" id="PS52020"/>
    </source>
</evidence>
<organism evidence="17">
    <name type="scientific">Circoviridae PKbeef21</name>
    <dbReference type="NCBI Taxonomy" id="745092"/>
    <lineage>
        <taxon>Viruses</taxon>
        <taxon>Monodnaviria</taxon>
        <taxon>Shotokuvirae</taxon>
        <taxon>Cressdnaviricota</taxon>
        <taxon>Arfiviricetes</taxon>
        <taxon>Cirlivirales</taxon>
        <taxon>Circoviridae</taxon>
    </lineage>
</organism>
<dbReference type="GO" id="GO:0006260">
    <property type="term" value="P:DNA replication"/>
    <property type="evidence" value="ECO:0007669"/>
    <property type="project" value="UniProtKB-KW"/>
</dbReference>
<feature type="domain" description="CRESS-DNA virus Rep endonuclease" evidence="16">
    <location>
        <begin position="1"/>
        <end position="65"/>
    </location>
</feature>
<feature type="non-terminal residue" evidence="17">
    <location>
        <position position="156"/>
    </location>
</feature>
<evidence type="ECO:0000256" key="5">
    <source>
        <dbReference type="ARBA" id="ARBA00022695"/>
    </source>
</evidence>
<dbReference type="GO" id="GO:0005524">
    <property type="term" value="F:ATP binding"/>
    <property type="evidence" value="ECO:0007669"/>
    <property type="project" value="UniProtKB-KW"/>
</dbReference>
<evidence type="ECO:0000256" key="1">
    <source>
        <dbReference type="ARBA" id="ARBA00001946"/>
    </source>
</evidence>
<feature type="non-terminal residue" evidence="17">
    <location>
        <position position="1"/>
    </location>
</feature>
<evidence type="ECO:0000256" key="9">
    <source>
        <dbReference type="ARBA" id="ARBA00022741"/>
    </source>
</evidence>
<keyword evidence="4" id="KW-0808">Transferase</keyword>
<keyword evidence="5" id="KW-0548">Nucleotidyltransferase</keyword>
<dbReference type="InterPro" id="IPR049912">
    <property type="entry name" value="CRESS_DNA_REP"/>
</dbReference>
<evidence type="ECO:0000256" key="7">
    <source>
        <dbReference type="ARBA" id="ARBA00022722"/>
    </source>
</evidence>
<dbReference type="GO" id="GO:0004386">
    <property type="term" value="F:helicase activity"/>
    <property type="evidence" value="ECO:0007669"/>
    <property type="project" value="UniProtKB-KW"/>
</dbReference>